<sequence>MSSSNATIIAALRILACEIQSGDGVANSVISEAADRIGKLEIEISTVGRIASDEATFNDAILARIRSLKNQLRSAWTKTAEQGPDDECAVLMALSENEVWSGFRLDGQWHFINGDPCCEVPTHWMHLPRHPLDIAP</sequence>
<organism evidence="1 2">
    <name type="scientific">Deefgea piscis</name>
    <dbReference type="NCBI Taxonomy" id="2739061"/>
    <lineage>
        <taxon>Bacteria</taxon>
        <taxon>Pseudomonadati</taxon>
        <taxon>Pseudomonadota</taxon>
        <taxon>Betaproteobacteria</taxon>
        <taxon>Neisseriales</taxon>
        <taxon>Chitinibacteraceae</taxon>
        <taxon>Deefgea</taxon>
    </lineage>
</organism>
<dbReference type="Proteomes" id="UP000504844">
    <property type="component" value="Chromosome"/>
</dbReference>
<keyword evidence="2" id="KW-1185">Reference proteome</keyword>
<gene>
    <name evidence="1" type="ORF">HQN60_12490</name>
</gene>
<name>A0A6M8SV62_9NEIS</name>
<dbReference type="RefSeq" id="WP_173533958.1">
    <property type="nucleotide sequence ID" value="NZ_CP054143.1"/>
</dbReference>
<reference evidence="1 2" key="1">
    <citation type="submission" date="2020-05" db="EMBL/GenBank/DDBJ databases">
        <title>Complete genome sequence of Deefgea sp. D17.</title>
        <authorList>
            <person name="Bae J.-W."/>
            <person name="Han J.E."/>
        </authorList>
    </citation>
    <scope>NUCLEOTIDE SEQUENCE [LARGE SCALE GENOMIC DNA]</scope>
    <source>
        <strain evidence="1 2">D17</strain>
    </source>
</reference>
<dbReference type="KEGG" id="dee:HQN60_12490"/>
<evidence type="ECO:0000313" key="2">
    <source>
        <dbReference type="Proteomes" id="UP000504844"/>
    </source>
</evidence>
<evidence type="ECO:0000313" key="1">
    <source>
        <dbReference type="EMBL" id="QKJ67456.1"/>
    </source>
</evidence>
<evidence type="ECO:0008006" key="3">
    <source>
        <dbReference type="Google" id="ProtNLM"/>
    </source>
</evidence>
<proteinExistence type="predicted"/>
<protein>
    <recommendedName>
        <fullName evidence="3">DUF551 domain-containing protein</fullName>
    </recommendedName>
</protein>
<accession>A0A6M8SV62</accession>
<dbReference type="EMBL" id="CP054143">
    <property type="protein sequence ID" value="QKJ67456.1"/>
    <property type="molecule type" value="Genomic_DNA"/>
</dbReference>
<dbReference type="AlphaFoldDB" id="A0A6M8SV62"/>